<dbReference type="InterPro" id="IPR023393">
    <property type="entry name" value="START-like_dom_sf"/>
</dbReference>
<dbReference type="AlphaFoldDB" id="A0A177B240"/>
<gene>
    <name evidence="4" type="ORF">A3Q56_04763</name>
</gene>
<sequence>MAKWGEGDDRWIVEERPDAKNCNNWHCQTLSKRFNACEPIIFFGFRCYDNPHSFIIKVKLLTTRPIHGLVCQTEKDATNWSRDVMKGLFKDFDVKENNYYIKIEEIDSMDGDATACNRKGNILVFFDWKLSFKFFAVNDNSEYNGTITIPNFDDLEMDGLDIQVSSKTEDKNWYDLKNYIRSKLFIKIKDQLNVYTKKLKEEFTDGMILPSHNTLKKEPKTTKPTYKNPDKLKHVNNTSESQKTDSLLDSVTFLCSGSDLFRVLTRQQEMQIFSRSVAKSDPVENGLFQLYNAMVTGKFLKLTENAFIEMEWRLSDWPENVVSNVKITLKDEGNGTKLHINQTGIPSKYYEQTKCGWRTFYWEALSSVFGFTILR</sequence>
<proteinExistence type="inferred from homology"/>
<dbReference type="SMART" id="SM01000">
    <property type="entry name" value="Aha1_N"/>
    <property type="match status" value="1"/>
</dbReference>
<dbReference type="PANTHER" id="PTHR13009">
    <property type="entry name" value="HEAT SHOCK PROTEIN 90 HSP90 CO-CHAPERONE AHA-1"/>
    <property type="match status" value="1"/>
</dbReference>
<evidence type="ECO:0000259" key="3">
    <source>
        <dbReference type="SMART" id="SM01000"/>
    </source>
</evidence>
<feature type="domain" description="Activator of Hsp90 ATPase AHSA1-like N-terminal" evidence="3">
    <location>
        <begin position="74"/>
        <end position="207"/>
    </location>
</feature>
<dbReference type="GO" id="GO:0005829">
    <property type="term" value="C:cytosol"/>
    <property type="evidence" value="ECO:0007669"/>
    <property type="project" value="TreeGrafter"/>
</dbReference>
<dbReference type="InterPro" id="IPR036338">
    <property type="entry name" value="Aha1"/>
</dbReference>
<dbReference type="EMBL" id="LWCA01000646">
    <property type="protein sequence ID" value="OAF67494.1"/>
    <property type="molecule type" value="Genomic_DNA"/>
</dbReference>
<dbReference type="OrthoDB" id="567237at2759"/>
<keyword evidence="5" id="KW-1185">Reference proteome</keyword>
<dbReference type="GO" id="GO:0001671">
    <property type="term" value="F:ATPase activator activity"/>
    <property type="evidence" value="ECO:0007669"/>
    <property type="project" value="InterPro"/>
</dbReference>
<accession>A0A177B240</accession>
<dbReference type="GO" id="GO:0006457">
    <property type="term" value="P:protein folding"/>
    <property type="evidence" value="ECO:0007669"/>
    <property type="project" value="TreeGrafter"/>
</dbReference>
<comment type="similarity">
    <text evidence="1">Belongs to the AHA1 family.</text>
</comment>
<dbReference type="SUPFAM" id="SSF103111">
    <property type="entry name" value="Activator of Hsp90 ATPase, Aha1"/>
    <property type="match status" value="1"/>
</dbReference>
<dbReference type="Gene3D" id="3.30.530.20">
    <property type="match status" value="1"/>
</dbReference>
<dbReference type="Gene3D" id="3.15.10.20">
    <property type="entry name" value="Activator of Hsp90 ATPase Aha1, N-terminal domain"/>
    <property type="match status" value="1"/>
</dbReference>
<evidence type="ECO:0000313" key="4">
    <source>
        <dbReference type="EMBL" id="OAF67494.1"/>
    </source>
</evidence>
<dbReference type="InterPro" id="IPR013538">
    <property type="entry name" value="ASHA1/2-like_C"/>
</dbReference>
<organism evidence="4 5">
    <name type="scientific">Intoshia linei</name>
    <dbReference type="NCBI Taxonomy" id="1819745"/>
    <lineage>
        <taxon>Eukaryota</taxon>
        <taxon>Metazoa</taxon>
        <taxon>Spiralia</taxon>
        <taxon>Lophotrochozoa</taxon>
        <taxon>Mesozoa</taxon>
        <taxon>Orthonectida</taxon>
        <taxon>Rhopaluridae</taxon>
        <taxon>Intoshia</taxon>
    </lineage>
</organism>
<dbReference type="CDD" id="cd08892">
    <property type="entry name" value="SRPBCC_Aha1"/>
    <property type="match status" value="1"/>
</dbReference>
<evidence type="ECO:0000313" key="5">
    <source>
        <dbReference type="Proteomes" id="UP000078046"/>
    </source>
</evidence>
<dbReference type="Pfam" id="PF09229">
    <property type="entry name" value="Aha1_N"/>
    <property type="match status" value="1"/>
</dbReference>
<comment type="caution">
    <text evidence="4">The sequence shown here is derived from an EMBL/GenBank/DDBJ whole genome shotgun (WGS) entry which is preliminary data.</text>
</comment>
<reference evidence="4 5" key="1">
    <citation type="submission" date="2016-04" db="EMBL/GenBank/DDBJ databases">
        <title>The genome of Intoshia linei affirms orthonectids as highly simplified spiralians.</title>
        <authorList>
            <person name="Mikhailov K.V."/>
            <person name="Slusarev G.S."/>
            <person name="Nikitin M.A."/>
            <person name="Logacheva M.D."/>
            <person name="Penin A."/>
            <person name="Aleoshin V."/>
            <person name="Panchin Y.V."/>
        </authorList>
    </citation>
    <scope>NUCLEOTIDE SEQUENCE [LARGE SCALE GENOMIC DNA]</scope>
    <source>
        <strain evidence="4">Intl2013</strain>
        <tissue evidence="4">Whole animal</tissue>
    </source>
</reference>
<evidence type="ECO:0000256" key="1">
    <source>
        <dbReference type="ARBA" id="ARBA00006817"/>
    </source>
</evidence>
<dbReference type="Pfam" id="PF08327">
    <property type="entry name" value="AHSA1"/>
    <property type="match status" value="1"/>
</dbReference>
<keyword evidence="4" id="KW-0346">Stress response</keyword>
<protein>
    <submittedName>
        <fullName evidence="4">Activator of HSP90 heat shock protein ATPase</fullName>
    </submittedName>
</protein>
<dbReference type="InterPro" id="IPR015310">
    <property type="entry name" value="AHSA1-like_N"/>
</dbReference>
<dbReference type="GO" id="GO:0051087">
    <property type="term" value="F:protein-folding chaperone binding"/>
    <property type="evidence" value="ECO:0007669"/>
    <property type="project" value="InterPro"/>
</dbReference>
<name>A0A177B240_9BILA</name>
<dbReference type="Proteomes" id="UP000078046">
    <property type="component" value="Unassembled WGS sequence"/>
</dbReference>
<dbReference type="SUPFAM" id="SSF55961">
    <property type="entry name" value="Bet v1-like"/>
    <property type="match status" value="1"/>
</dbReference>
<evidence type="ECO:0000256" key="2">
    <source>
        <dbReference type="SAM" id="MobiDB-lite"/>
    </source>
</evidence>
<feature type="region of interest" description="Disordered" evidence="2">
    <location>
        <begin position="214"/>
        <end position="239"/>
    </location>
</feature>
<dbReference type="PANTHER" id="PTHR13009:SF22">
    <property type="entry name" value="LD43819P"/>
    <property type="match status" value="1"/>
</dbReference>